<dbReference type="InterPro" id="IPR051210">
    <property type="entry name" value="Ub_ligase/GEF_domain"/>
</dbReference>
<dbReference type="PANTHER" id="PTHR22870:SF466">
    <property type="entry name" value="ANKYRIN REPEAT-CONTAINING PROTEIN"/>
    <property type="match status" value="1"/>
</dbReference>
<protein>
    <submittedName>
        <fullName evidence="3">Uncharacterized protein</fullName>
    </submittedName>
</protein>
<evidence type="ECO:0000256" key="1">
    <source>
        <dbReference type="ARBA" id="ARBA00022737"/>
    </source>
</evidence>
<dbReference type="AlphaFoldDB" id="A0AAD2HSW0"/>
<feature type="repeat" description="RCC1" evidence="2">
    <location>
        <begin position="333"/>
        <end position="383"/>
    </location>
</feature>
<comment type="caution">
    <text evidence="3">The sequence shown here is derived from an EMBL/GenBank/DDBJ whole genome shotgun (WGS) entry which is preliminary data.</text>
</comment>
<sequence>LSSGSNAHGQLSNGSLDDAHSFVACGFTGTNGLPASASVLDLAFGANHTLALLRFGDDAEAHTELWGCGDGRAGQLGTVVEDASITSFRPLAIESSGRRPRLIAACWETSYVVMSSSGQSDVLISMGANDFGDLGIGVKNGPGQRPSRDPHVVPFGCVPSEMQHVDWISTGPHHVVVKLRTADDASVLVGWGASRHGQLGPHAESPFATSPSIIPSPAISQAALGNQHTLLVDDLGRVSGLGSNRKQQLEIGAGCHGVDPVAHCTWNGSYVEAGEPGNRTVLSVGSNLHGQLGRPPDGPLGAVRFPFERDGRRLLQVAAGSEHVLALFRGECTEVWGWGWNEHGNLGIGTTQDAHIPTLVWAGPASTDVRVWAGLGTSWILVR</sequence>
<feature type="repeat" description="RCC1" evidence="2">
    <location>
        <begin position="279"/>
        <end position="330"/>
    </location>
</feature>
<dbReference type="InterPro" id="IPR009091">
    <property type="entry name" value="RCC1/BLIP-II"/>
</dbReference>
<dbReference type="EMBL" id="CAVNYO010000440">
    <property type="protein sequence ID" value="CAK5280415.1"/>
    <property type="molecule type" value="Genomic_DNA"/>
</dbReference>
<proteinExistence type="predicted"/>
<keyword evidence="4" id="KW-1185">Reference proteome</keyword>
<dbReference type="PROSITE" id="PS50012">
    <property type="entry name" value="RCC1_3"/>
    <property type="match status" value="3"/>
</dbReference>
<feature type="repeat" description="RCC1" evidence="2">
    <location>
        <begin position="186"/>
        <end position="235"/>
    </location>
</feature>
<dbReference type="PANTHER" id="PTHR22870">
    <property type="entry name" value="REGULATOR OF CHROMOSOME CONDENSATION"/>
    <property type="match status" value="1"/>
</dbReference>
<evidence type="ECO:0000313" key="4">
    <source>
        <dbReference type="Proteomes" id="UP001295794"/>
    </source>
</evidence>
<evidence type="ECO:0000313" key="3">
    <source>
        <dbReference type="EMBL" id="CAK5280415.1"/>
    </source>
</evidence>
<reference evidence="3" key="1">
    <citation type="submission" date="2023-11" db="EMBL/GenBank/DDBJ databases">
        <authorList>
            <person name="De Vega J J."/>
            <person name="De Vega J J."/>
        </authorList>
    </citation>
    <scope>NUCLEOTIDE SEQUENCE</scope>
</reference>
<accession>A0AAD2HSW0</accession>
<dbReference type="InterPro" id="IPR000408">
    <property type="entry name" value="Reg_chr_condens"/>
</dbReference>
<gene>
    <name evidence="3" type="ORF">MYCIT1_LOCUS30909</name>
</gene>
<keyword evidence="1" id="KW-0677">Repeat</keyword>
<dbReference type="Gene3D" id="2.130.10.30">
    <property type="entry name" value="Regulator of chromosome condensation 1/beta-lactamase-inhibitor protein II"/>
    <property type="match status" value="2"/>
</dbReference>
<dbReference type="SUPFAM" id="SSF50985">
    <property type="entry name" value="RCC1/BLIP-II"/>
    <property type="match status" value="1"/>
</dbReference>
<feature type="non-terminal residue" evidence="3">
    <location>
        <position position="1"/>
    </location>
</feature>
<dbReference type="Proteomes" id="UP001295794">
    <property type="component" value="Unassembled WGS sequence"/>
</dbReference>
<name>A0AAD2HSW0_9AGAR</name>
<evidence type="ECO:0000256" key="2">
    <source>
        <dbReference type="PROSITE-ProRule" id="PRU00235"/>
    </source>
</evidence>
<dbReference type="Pfam" id="PF00415">
    <property type="entry name" value="RCC1"/>
    <property type="match status" value="1"/>
</dbReference>
<organism evidence="3 4">
    <name type="scientific">Mycena citricolor</name>
    <dbReference type="NCBI Taxonomy" id="2018698"/>
    <lineage>
        <taxon>Eukaryota</taxon>
        <taxon>Fungi</taxon>
        <taxon>Dikarya</taxon>
        <taxon>Basidiomycota</taxon>
        <taxon>Agaricomycotina</taxon>
        <taxon>Agaricomycetes</taxon>
        <taxon>Agaricomycetidae</taxon>
        <taxon>Agaricales</taxon>
        <taxon>Marasmiineae</taxon>
        <taxon>Mycenaceae</taxon>
        <taxon>Mycena</taxon>
    </lineage>
</organism>